<dbReference type="Proteomes" id="UP000070572">
    <property type="component" value="Unassembled WGS sequence"/>
</dbReference>
<dbReference type="RefSeq" id="WP_022865063.1">
    <property type="nucleotide sequence ID" value="NZ_CALUBP010000013.1"/>
</dbReference>
<dbReference type="EMBL" id="LSDN01000006">
    <property type="protein sequence ID" value="KXB81669.1"/>
    <property type="molecule type" value="Genomic_DNA"/>
</dbReference>
<keyword evidence="1" id="KW-1133">Transmembrane helix</keyword>
<reference evidence="2 3" key="1">
    <citation type="submission" date="2016-01" db="EMBL/GenBank/DDBJ databases">
        <authorList>
            <person name="Mitreva M."/>
            <person name="Pepin K.H."/>
            <person name="Mihindukulasuriya K.A."/>
            <person name="Fulton R."/>
            <person name="Fronick C."/>
            <person name="O'Laughlin M."/>
            <person name="Miner T."/>
            <person name="Herter B."/>
            <person name="Rosa B.A."/>
            <person name="Cordes M."/>
            <person name="Tomlinson C."/>
            <person name="Wollam A."/>
            <person name="Palsikar V.B."/>
            <person name="Mardis E.R."/>
            <person name="Wilson R.K."/>
        </authorList>
    </citation>
    <scope>NUCLEOTIDE SEQUENCE [LARGE SCALE GENOMIC DNA]</scope>
    <source>
        <strain evidence="2 3">DNF00696</strain>
    </source>
</reference>
<comment type="caution">
    <text evidence="2">The sequence shown here is derived from an EMBL/GenBank/DDBJ whole genome shotgun (WGS) entry which is preliminary data.</text>
</comment>
<accession>A0AB34X123</accession>
<name>A0AB34X123_9ACTO</name>
<dbReference type="AlphaFoldDB" id="A0AB34X123"/>
<evidence type="ECO:0000313" key="3">
    <source>
        <dbReference type="Proteomes" id="UP000070572"/>
    </source>
</evidence>
<sequence length="129" mass="14091">MACFIVPTVEAVAVTAAKKQIARKAKNGASPESTERSLNLVRKLTWLTNLLWGGALLLAFEHLWHGEVIPYFPFLSALTERSTTQQMLFEMGTVGVGMAVLVTAVWGIGVALIRANERRTNPAPEKIEA</sequence>
<proteinExistence type="predicted"/>
<protein>
    <submittedName>
        <fullName evidence="2">Uncharacterized protein</fullName>
    </submittedName>
</protein>
<dbReference type="GeneID" id="78352764"/>
<evidence type="ECO:0000313" key="2">
    <source>
        <dbReference type="EMBL" id="KXB81669.1"/>
    </source>
</evidence>
<keyword evidence="1" id="KW-0812">Transmembrane</keyword>
<feature type="transmembrane region" description="Helical" evidence="1">
    <location>
        <begin position="44"/>
        <end position="64"/>
    </location>
</feature>
<gene>
    <name evidence="2" type="ORF">HMPREF1862_00418</name>
</gene>
<keyword evidence="1" id="KW-0472">Membrane</keyword>
<evidence type="ECO:0000256" key="1">
    <source>
        <dbReference type="SAM" id="Phobius"/>
    </source>
</evidence>
<organism evidence="2 3">
    <name type="scientific">Varibaculum cambriense</name>
    <dbReference type="NCBI Taxonomy" id="184870"/>
    <lineage>
        <taxon>Bacteria</taxon>
        <taxon>Bacillati</taxon>
        <taxon>Actinomycetota</taxon>
        <taxon>Actinomycetes</taxon>
        <taxon>Actinomycetales</taxon>
        <taxon>Actinomycetaceae</taxon>
        <taxon>Varibaculum</taxon>
    </lineage>
</organism>
<feature type="transmembrane region" description="Helical" evidence="1">
    <location>
        <begin position="91"/>
        <end position="113"/>
    </location>
</feature>